<name>A0A0B5EN92_STRA4</name>
<accession>A0A0B5EN92</accession>
<dbReference type="AlphaFoldDB" id="A0A0B5EN92"/>
<evidence type="ECO:0000313" key="2">
    <source>
        <dbReference type="EMBL" id="AJE83084.1"/>
    </source>
</evidence>
<keyword evidence="3" id="KW-1185">Reference proteome</keyword>
<dbReference type="EMBL" id="CP010519">
    <property type="protein sequence ID" value="AJE83084.1"/>
    <property type="molecule type" value="Genomic_DNA"/>
</dbReference>
<dbReference type="Proteomes" id="UP000031523">
    <property type="component" value="Chromosome"/>
</dbReference>
<dbReference type="KEGG" id="sals:SLNWT_2708"/>
<proteinExistence type="predicted"/>
<feature type="compositionally biased region" description="Basic and acidic residues" evidence="1">
    <location>
        <begin position="42"/>
        <end position="60"/>
    </location>
</feature>
<gene>
    <name evidence="2" type="ORF">SLNWT_2708</name>
</gene>
<organism evidence="2 3">
    <name type="scientific">Streptomyces albus (strain ATCC 21838 / DSM 41398 / FERM P-419 / JCM 4703 / NBRC 107858)</name>
    <dbReference type="NCBI Taxonomy" id="1081613"/>
    <lineage>
        <taxon>Bacteria</taxon>
        <taxon>Bacillati</taxon>
        <taxon>Actinomycetota</taxon>
        <taxon>Actinomycetes</taxon>
        <taxon>Kitasatosporales</taxon>
        <taxon>Streptomycetaceae</taxon>
        <taxon>Streptomyces</taxon>
    </lineage>
</organism>
<evidence type="ECO:0000313" key="3">
    <source>
        <dbReference type="Proteomes" id="UP000031523"/>
    </source>
</evidence>
<feature type="region of interest" description="Disordered" evidence="1">
    <location>
        <begin position="1"/>
        <end position="74"/>
    </location>
</feature>
<sequence>MDNPGNPFRTPRSALVHAPGGQLVPGRPDPATTDRPGAPCDTWRDLRIHGCEAERERGPERVGGPEVDRVAPEALPTSPTVRFIPTVPVHAGS</sequence>
<protein>
    <submittedName>
        <fullName evidence="2">Uncharacterized protein</fullName>
    </submittedName>
</protein>
<reference evidence="2 3" key="1">
    <citation type="submission" date="2015-01" db="EMBL/GenBank/DDBJ databases">
        <title>Enhanced salinomycin production by adjusting the supply of polyketide extender units in Streptomyce albus DSM 41398.</title>
        <authorList>
            <person name="Lu C."/>
        </authorList>
    </citation>
    <scope>NUCLEOTIDE SEQUENCE [LARGE SCALE GENOMIC DNA]</scope>
    <source>
        <strain evidence="3">ATCC 21838 / DSM 41398 / FERM P-419 / JCM 4703 / NBRC 107858</strain>
    </source>
</reference>
<evidence type="ECO:0000256" key="1">
    <source>
        <dbReference type="SAM" id="MobiDB-lite"/>
    </source>
</evidence>